<keyword evidence="2" id="KW-0813">Transport</keyword>
<feature type="transmembrane region" description="Helical" evidence="9">
    <location>
        <begin position="121"/>
        <end position="141"/>
    </location>
</feature>
<evidence type="ECO:0000256" key="4">
    <source>
        <dbReference type="ARBA" id="ARBA00022519"/>
    </source>
</evidence>
<feature type="transmembrane region" description="Helical" evidence="9">
    <location>
        <begin position="80"/>
        <end position="101"/>
    </location>
</feature>
<dbReference type="Pfam" id="PF04143">
    <property type="entry name" value="Sulf_transp"/>
    <property type="match status" value="1"/>
</dbReference>
<accession>A0A2S5TDZ4</accession>
<name>A0A2S5TDZ4_9GAMM</name>
<keyword evidence="7 9" id="KW-0472">Membrane</keyword>
<evidence type="ECO:0000256" key="5">
    <source>
        <dbReference type="ARBA" id="ARBA00022692"/>
    </source>
</evidence>
<keyword evidence="5 9" id="KW-0812">Transmembrane</keyword>
<comment type="similarity">
    <text evidence="8">Belongs to the TsuA/YedE (TC 9.B.102) family.</text>
</comment>
<feature type="transmembrane region" description="Helical" evidence="9">
    <location>
        <begin position="51"/>
        <end position="68"/>
    </location>
</feature>
<evidence type="ECO:0000256" key="2">
    <source>
        <dbReference type="ARBA" id="ARBA00022448"/>
    </source>
</evidence>
<reference evidence="10 11" key="1">
    <citation type="submission" date="2018-02" db="EMBL/GenBank/DDBJ databases">
        <title>Genome sequencing of Solimonas sp. HR-BB.</title>
        <authorList>
            <person name="Lee Y."/>
            <person name="Jeon C.O."/>
        </authorList>
    </citation>
    <scope>NUCLEOTIDE SEQUENCE [LARGE SCALE GENOMIC DNA]</scope>
    <source>
        <strain evidence="10 11">HR-BB</strain>
    </source>
</reference>
<comment type="subcellular location">
    <subcellularLocation>
        <location evidence="1">Cell inner membrane</location>
        <topology evidence="1">Multi-pass membrane protein</topology>
    </subcellularLocation>
</comment>
<sequence>MSPDQVLDAGRPAAPAPAAVKRRGPLVSAALLAAALLVSLAYLAADLRFGYLLVYAWFGIGYGVLLQYGRFCMASAVRDLFAVGVPRMAVGVLVAVILYALISAGIQAAGFNSFHAHPLGWHVPAGGLLFGLGMVLAGGCASSSLYKSGEGNLGSVLVLFAISFSQAWMVSAGGGLNRLVPEAWARQAAAQDMPAELSITDGWFDQFTAGYLWPLGGGTLVDRLEWPAQWWSYLFGNALLVAILPSLILLSLLYALNYRKVYLRQQGLRVLSWRGELRGLWSLLTQSRNTALAGAGLGLLAGLQMLVTGELRELHGIFNFGELLAAMGHTGGLSLQDSVFDPGYWYITTQEAQWGGWALAQAGVEMRDNLFFGLDNGLPSPWLNAPGMMSLGIIVGAAVLANISGEFKWKWPNAETALLAIAGGVLMGVGSRIGMGCNIGAFFATVTNGDASGWVFLLGMALGGYLSVKLLKAWIDWRLARSGLDF</sequence>
<keyword evidence="4" id="KW-0997">Cell inner membrane</keyword>
<feature type="transmembrane region" description="Helical" evidence="9">
    <location>
        <begin position="153"/>
        <end position="171"/>
    </location>
</feature>
<dbReference type="EMBL" id="PSNW01000008">
    <property type="protein sequence ID" value="PPE73142.1"/>
    <property type="molecule type" value="Genomic_DNA"/>
</dbReference>
<protein>
    <submittedName>
        <fullName evidence="10">YeeE/YedE family protein</fullName>
    </submittedName>
</protein>
<evidence type="ECO:0000256" key="6">
    <source>
        <dbReference type="ARBA" id="ARBA00022989"/>
    </source>
</evidence>
<evidence type="ECO:0000256" key="3">
    <source>
        <dbReference type="ARBA" id="ARBA00022475"/>
    </source>
</evidence>
<feature type="transmembrane region" description="Helical" evidence="9">
    <location>
        <begin position="451"/>
        <end position="471"/>
    </location>
</feature>
<feature type="transmembrane region" description="Helical" evidence="9">
    <location>
        <begin position="230"/>
        <end position="256"/>
    </location>
</feature>
<dbReference type="AlphaFoldDB" id="A0A2S5TDZ4"/>
<feature type="transmembrane region" description="Helical" evidence="9">
    <location>
        <begin position="290"/>
        <end position="307"/>
    </location>
</feature>
<dbReference type="InterPro" id="IPR007272">
    <property type="entry name" value="Sulf_transp_TsuA/YedE"/>
</dbReference>
<evidence type="ECO:0000256" key="8">
    <source>
        <dbReference type="ARBA" id="ARBA00035655"/>
    </source>
</evidence>
<keyword evidence="3" id="KW-1003">Cell membrane</keyword>
<feature type="transmembrane region" description="Helical" evidence="9">
    <location>
        <begin position="382"/>
        <end position="405"/>
    </location>
</feature>
<evidence type="ECO:0000313" key="10">
    <source>
        <dbReference type="EMBL" id="PPE73142.1"/>
    </source>
</evidence>
<dbReference type="OrthoDB" id="9794165at2"/>
<dbReference type="RefSeq" id="WP_104231181.1">
    <property type="nucleotide sequence ID" value="NZ_PSNW01000008.1"/>
</dbReference>
<dbReference type="GO" id="GO:0005886">
    <property type="term" value="C:plasma membrane"/>
    <property type="evidence" value="ECO:0007669"/>
    <property type="project" value="UniProtKB-SubCell"/>
</dbReference>
<evidence type="ECO:0000256" key="9">
    <source>
        <dbReference type="SAM" id="Phobius"/>
    </source>
</evidence>
<proteinExistence type="inferred from homology"/>
<keyword evidence="6 9" id="KW-1133">Transmembrane helix</keyword>
<organism evidence="10 11">
    <name type="scientific">Solimonas fluminis</name>
    <dbReference type="NCBI Taxonomy" id="2086571"/>
    <lineage>
        <taxon>Bacteria</taxon>
        <taxon>Pseudomonadati</taxon>
        <taxon>Pseudomonadota</taxon>
        <taxon>Gammaproteobacteria</taxon>
        <taxon>Nevskiales</taxon>
        <taxon>Nevskiaceae</taxon>
        <taxon>Solimonas</taxon>
    </lineage>
</organism>
<comment type="caution">
    <text evidence="10">The sequence shown here is derived from an EMBL/GenBank/DDBJ whole genome shotgun (WGS) entry which is preliminary data.</text>
</comment>
<evidence type="ECO:0000256" key="7">
    <source>
        <dbReference type="ARBA" id="ARBA00023136"/>
    </source>
</evidence>
<dbReference type="PANTHER" id="PTHR30574:SF1">
    <property type="entry name" value="SULPHUR TRANSPORT DOMAIN-CONTAINING PROTEIN"/>
    <property type="match status" value="1"/>
</dbReference>
<keyword evidence="11" id="KW-1185">Reference proteome</keyword>
<gene>
    <name evidence="10" type="ORF">C3942_15085</name>
</gene>
<dbReference type="PANTHER" id="PTHR30574">
    <property type="entry name" value="INNER MEMBRANE PROTEIN YEDE"/>
    <property type="match status" value="1"/>
</dbReference>
<feature type="transmembrane region" description="Helical" evidence="9">
    <location>
        <begin position="417"/>
        <end position="445"/>
    </location>
</feature>
<feature type="transmembrane region" description="Helical" evidence="9">
    <location>
        <begin position="26"/>
        <end position="45"/>
    </location>
</feature>
<dbReference type="Proteomes" id="UP000238220">
    <property type="component" value="Unassembled WGS sequence"/>
</dbReference>
<evidence type="ECO:0000313" key="11">
    <source>
        <dbReference type="Proteomes" id="UP000238220"/>
    </source>
</evidence>
<evidence type="ECO:0000256" key="1">
    <source>
        <dbReference type="ARBA" id="ARBA00004429"/>
    </source>
</evidence>